<protein>
    <submittedName>
        <fullName evidence="2">Uncharacterized protein</fullName>
    </submittedName>
</protein>
<gene>
    <name evidence="2" type="ORF">BLA29_015319</name>
</gene>
<proteinExistence type="predicted"/>
<accession>A0A1Y3B261</accession>
<evidence type="ECO:0000313" key="3">
    <source>
        <dbReference type="Proteomes" id="UP000194236"/>
    </source>
</evidence>
<feature type="region of interest" description="Disordered" evidence="1">
    <location>
        <begin position="1"/>
        <end position="64"/>
    </location>
</feature>
<keyword evidence="3" id="KW-1185">Reference proteome</keyword>
<feature type="compositionally biased region" description="Basic residues" evidence="1">
    <location>
        <begin position="31"/>
        <end position="41"/>
    </location>
</feature>
<dbReference type="EMBL" id="MUJZ01044729">
    <property type="protein sequence ID" value="OTF74900.1"/>
    <property type="molecule type" value="Genomic_DNA"/>
</dbReference>
<evidence type="ECO:0000256" key="1">
    <source>
        <dbReference type="SAM" id="MobiDB-lite"/>
    </source>
</evidence>
<evidence type="ECO:0000313" key="2">
    <source>
        <dbReference type="EMBL" id="OTF74900.1"/>
    </source>
</evidence>
<feature type="non-terminal residue" evidence="2">
    <location>
        <position position="1"/>
    </location>
</feature>
<name>A0A1Y3B261_EURMA</name>
<dbReference type="Proteomes" id="UP000194236">
    <property type="component" value="Unassembled WGS sequence"/>
</dbReference>
<sequence length="87" mass="9446">KGLTTAAISGQQQQRSSAHHRSKVNLVTSGAKKHGKSKSHHQPTSGDTGADVDVDDEQPKKQLADEDMRAILENEIAQQDLDNTDED</sequence>
<feature type="non-terminal residue" evidence="2">
    <location>
        <position position="87"/>
    </location>
</feature>
<reference evidence="2 3" key="1">
    <citation type="submission" date="2017-03" db="EMBL/GenBank/DDBJ databases">
        <title>Genome Survey of Euroglyphus maynei.</title>
        <authorList>
            <person name="Arlian L.G."/>
            <person name="Morgan M.S."/>
            <person name="Rider S.D."/>
        </authorList>
    </citation>
    <scope>NUCLEOTIDE SEQUENCE [LARGE SCALE GENOMIC DNA]</scope>
    <source>
        <strain evidence="2">Arlian Lab</strain>
        <tissue evidence="2">Whole body</tissue>
    </source>
</reference>
<dbReference type="AlphaFoldDB" id="A0A1Y3B261"/>
<organism evidence="2 3">
    <name type="scientific">Euroglyphus maynei</name>
    <name type="common">Mayne's house dust mite</name>
    <dbReference type="NCBI Taxonomy" id="6958"/>
    <lineage>
        <taxon>Eukaryota</taxon>
        <taxon>Metazoa</taxon>
        <taxon>Ecdysozoa</taxon>
        <taxon>Arthropoda</taxon>
        <taxon>Chelicerata</taxon>
        <taxon>Arachnida</taxon>
        <taxon>Acari</taxon>
        <taxon>Acariformes</taxon>
        <taxon>Sarcoptiformes</taxon>
        <taxon>Astigmata</taxon>
        <taxon>Psoroptidia</taxon>
        <taxon>Analgoidea</taxon>
        <taxon>Pyroglyphidae</taxon>
        <taxon>Pyroglyphinae</taxon>
        <taxon>Euroglyphus</taxon>
    </lineage>
</organism>
<comment type="caution">
    <text evidence="2">The sequence shown here is derived from an EMBL/GenBank/DDBJ whole genome shotgun (WGS) entry which is preliminary data.</text>
</comment>